<dbReference type="InterPro" id="IPR023772">
    <property type="entry name" value="DNA-bd_HTH_TetR-type_CS"/>
</dbReference>
<dbReference type="InterPro" id="IPR050109">
    <property type="entry name" value="HTH-type_TetR-like_transc_reg"/>
</dbReference>
<evidence type="ECO:0000259" key="5">
    <source>
        <dbReference type="PROSITE" id="PS50977"/>
    </source>
</evidence>
<dbReference type="PANTHER" id="PTHR30055:SF234">
    <property type="entry name" value="HTH-TYPE TRANSCRIPTIONAL REGULATOR BETI"/>
    <property type="match status" value="1"/>
</dbReference>
<sequence length="207" mass="23364">MQEELTLREQKRLATRDAIEDAATKLVDERGFNDVTVEEICEAAGISRRTFFNYFDSKDSAVLGGPSKEFTEDVRQRFLTEPTDNVLTLALHVVDAHMVGHHHGTVVAERRQRIATQPEAAMASMMRKREKAHEIKQLIEQRLTAEPELQRLPDSSPATEAMIIASFLREALWLALAGPDIDCTEPLADRLHGALHLFTEYAKGTQW</sequence>
<feature type="DNA-binding region" description="H-T-H motif" evidence="4">
    <location>
        <begin position="36"/>
        <end position="55"/>
    </location>
</feature>
<evidence type="ECO:0000256" key="3">
    <source>
        <dbReference type="ARBA" id="ARBA00023163"/>
    </source>
</evidence>
<organism evidence="6 7">
    <name type="scientific">Corynebacterium phoceense</name>
    <dbReference type="NCBI Taxonomy" id="1686286"/>
    <lineage>
        <taxon>Bacteria</taxon>
        <taxon>Bacillati</taxon>
        <taxon>Actinomycetota</taxon>
        <taxon>Actinomycetes</taxon>
        <taxon>Mycobacteriales</taxon>
        <taxon>Corynebacteriaceae</taxon>
        <taxon>Corynebacterium</taxon>
    </lineage>
</organism>
<dbReference type="PANTHER" id="PTHR30055">
    <property type="entry name" value="HTH-TYPE TRANSCRIPTIONAL REGULATOR RUTR"/>
    <property type="match status" value="1"/>
</dbReference>
<dbReference type="Proteomes" id="UP000318080">
    <property type="component" value="Unassembled WGS sequence"/>
</dbReference>
<keyword evidence="1" id="KW-0805">Transcription regulation</keyword>
<evidence type="ECO:0000256" key="4">
    <source>
        <dbReference type="PROSITE-ProRule" id="PRU00335"/>
    </source>
</evidence>
<dbReference type="STRING" id="1686286.GCA_900092335_01387"/>
<evidence type="ECO:0000256" key="1">
    <source>
        <dbReference type="ARBA" id="ARBA00023015"/>
    </source>
</evidence>
<dbReference type="InterPro" id="IPR001647">
    <property type="entry name" value="HTH_TetR"/>
</dbReference>
<keyword evidence="7" id="KW-1185">Reference proteome</keyword>
<evidence type="ECO:0000256" key="2">
    <source>
        <dbReference type="ARBA" id="ARBA00023125"/>
    </source>
</evidence>
<evidence type="ECO:0000313" key="7">
    <source>
        <dbReference type="Proteomes" id="UP000318080"/>
    </source>
</evidence>
<accession>A0A540R511</accession>
<feature type="domain" description="HTH tetR-type" evidence="5">
    <location>
        <begin position="13"/>
        <end position="73"/>
    </location>
</feature>
<dbReference type="EMBL" id="VHIR01000017">
    <property type="protein sequence ID" value="TQE42821.1"/>
    <property type="molecule type" value="Genomic_DNA"/>
</dbReference>
<dbReference type="InterPro" id="IPR009057">
    <property type="entry name" value="Homeodomain-like_sf"/>
</dbReference>
<dbReference type="SUPFAM" id="SSF46689">
    <property type="entry name" value="Homeodomain-like"/>
    <property type="match status" value="1"/>
</dbReference>
<name>A0A540R511_9CORY</name>
<dbReference type="GO" id="GO:0003700">
    <property type="term" value="F:DNA-binding transcription factor activity"/>
    <property type="evidence" value="ECO:0007669"/>
    <property type="project" value="TreeGrafter"/>
</dbReference>
<dbReference type="PROSITE" id="PS01081">
    <property type="entry name" value="HTH_TETR_1"/>
    <property type="match status" value="1"/>
</dbReference>
<keyword evidence="3" id="KW-0804">Transcription</keyword>
<keyword evidence="2 4" id="KW-0238">DNA-binding</keyword>
<dbReference type="RefSeq" id="WP_141629163.1">
    <property type="nucleotide sequence ID" value="NZ_VHIR01000017.1"/>
</dbReference>
<comment type="caution">
    <text evidence="6">The sequence shown here is derived from an EMBL/GenBank/DDBJ whole genome shotgun (WGS) entry which is preliminary data.</text>
</comment>
<dbReference type="AlphaFoldDB" id="A0A540R511"/>
<gene>
    <name evidence="6" type="ORF">EJK80_10540</name>
</gene>
<dbReference type="GO" id="GO:0000976">
    <property type="term" value="F:transcription cis-regulatory region binding"/>
    <property type="evidence" value="ECO:0007669"/>
    <property type="project" value="TreeGrafter"/>
</dbReference>
<dbReference type="PROSITE" id="PS50977">
    <property type="entry name" value="HTH_TETR_2"/>
    <property type="match status" value="1"/>
</dbReference>
<dbReference type="Gene3D" id="1.10.357.10">
    <property type="entry name" value="Tetracycline Repressor, domain 2"/>
    <property type="match status" value="1"/>
</dbReference>
<proteinExistence type="predicted"/>
<dbReference type="PRINTS" id="PR00455">
    <property type="entry name" value="HTHTETR"/>
</dbReference>
<dbReference type="Pfam" id="PF00440">
    <property type="entry name" value="TetR_N"/>
    <property type="match status" value="1"/>
</dbReference>
<reference evidence="6 7" key="1">
    <citation type="submission" date="2019-06" db="EMBL/GenBank/DDBJ databases">
        <title>Draft genome of C. phoceense Strain 272.</title>
        <authorList>
            <person name="Pacheco L.G.C."/>
            <person name="Barberis C.M."/>
            <person name="Almuzara M.N."/>
            <person name="Traglia G.M."/>
            <person name="Santos C.S."/>
            <person name="Rocha D.J.P.G."/>
            <person name="Aguiar E.R.G.R."/>
            <person name="Vay C.A."/>
        </authorList>
    </citation>
    <scope>NUCLEOTIDE SEQUENCE [LARGE SCALE GENOMIC DNA]</scope>
    <source>
        <strain evidence="6 7">272</strain>
    </source>
</reference>
<protein>
    <submittedName>
        <fullName evidence="6">TetR family transcriptional regulator</fullName>
    </submittedName>
</protein>
<evidence type="ECO:0000313" key="6">
    <source>
        <dbReference type="EMBL" id="TQE42821.1"/>
    </source>
</evidence>